<dbReference type="EMBL" id="ADBJ01000026">
    <property type="protein sequence ID" value="EFA81178.1"/>
    <property type="molecule type" value="Genomic_DNA"/>
</dbReference>
<gene>
    <name evidence="3" type="ORF">PPL_06015</name>
</gene>
<dbReference type="AlphaFoldDB" id="D3BBZ5"/>
<evidence type="ECO:0000256" key="1">
    <source>
        <dbReference type="SAM" id="MobiDB-lite"/>
    </source>
</evidence>
<keyword evidence="2" id="KW-0472">Membrane</keyword>
<dbReference type="GeneID" id="31361499"/>
<sequence length="266" mass="30528">MSTTYKIKELFFFNNTWKFTLNSKDVSITIKNQSDVEINGLIAPSIYNSNLLRLEFIHENQLFYITHGNALPLLGMNKQLYMNHINIINGRQYHTTPLGERIFLLVALYFLGVFCWVWALIPAAVYSVGLYLFFRHRSIVIRKLPSELQQFQGPSQDQSQEPLISYETKNPVMTHVLLPFDEKLQQFRQWGSSKSTTAPTVIQTPTPTPTPTPHYVSPSINQSTPLMSNGSQVPQYTMVQPNIYAPQQSQMYSYTPDVQINQTVSK</sequence>
<evidence type="ECO:0000256" key="2">
    <source>
        <dbReference type="SAM" id="Phobius"/>
    </source>
</evidence>
<feature type="compositionally biased region" description="Low complexity" evidence="1">
    <location>
        <begin position="196"/>
        <end position="205"/>
    </location>
</feature>
<dbReference type="RefSeq" id="XP_020433296.1">
    <property type="nucleotide sequence ID" value="XM_020576884.1"/>
</dbReference>
<organism evidence="3 4">
    <name type="scientific">Heterostelium pallidum (strain ATCC 26659 / Pp 5 / PN500)</name>
    <name type="common">Cellular slime mold</name>
    <name type="synonym">Polysphondylium pallidum</name>
    <dbReference type="NCBI Taxonomy" id="670386"/>
    <lineage>
        <taxon>Eukaryota</taxon>
        <taxon>Amoebozoa</taxon>
        <taxon>Evosea</taxon>
        <taxon>Eumycetozoa</taxon>
        <taxon>Dictyostelia</taxon>
        <taxon>Acytosteliales</taxon>
        <taxon>Acytosteliaceae</taxon>
        <taxon>Heterostelium</taxon>
    </lineage>
</organism>
<dbReference type="InParanoid" id="D3BBZ5"/>
<proteinExistence type="predicted"/>
<feature type="region of interest" description="Disordered" evidence="1">
    <location>
        <begin position="195"/>
        <end position="232"/>
    </location>
</feature>
<name>D3BBZ5_HETP5</name>
<keyword evidence="4" id="KW-1185">Reference proteome</keyword>
<feature type="transmembrane region" description="Helical" evidence="2">
    <location>
        <begin position="102"/>
        <end position="134"/>
    </location>
</feature>
<keyword evidence="2" id="KW-0812">Transmembrane</keyword>
<comment type="caution">
    <text evidence="3">The sequence shown here is derived from an EMBL/GenBank/DDBJ whole genome shotgun (WGS) entry which is preliminary data.</text>
</comment>
<dbReference type="Proteomes" id="UP000001396">
    <property type="component" value="Unassembled WGS sequence"/>
</dbReference>
<feature type="compositionally biased region" description="Polar residues" evidence="1">
    <location>
        <begin position="218"/>
        <end position="232"/>
    </location>
</feature>
<accession>D3BBZ5</accession>
<evidence type="ECO:0000313" key="4">
    <source>
        <dbReference type="Proteomes" id="UP000001396"/>
    </source>
</evidence>
<protein>
    <submittedName>
        <fullName evidence="3">Uncharacterized protein</fullName>
    </submittedName>
</protein>
<keyword evidence="2" id="KW-1133">Transmembrane helix</keyword>
<evidence type="ECO:0000313" key="3">
    <source>
        <dbReference type="EMBL" id="EFA81178.1"/>
    </source>
</evidence>
<reference evidence="3 4" key="1">
    <citation type="journal article" date="2011" name="Genome Res.">
        <title>Phylogeny-wide analysis of social amoeba genomes highlights ancient origins for complex intercellular communication.</title>
        <authorList>
            <person name="Heidel A.J."/>
            <person name="Lawal H.M."/>
            <person name="Felder M."/>
            <person name="Schilde C."/>
            <person name="Helps N.R."/>
            <person name="Tunggal B."/>
            <person name="Rivero F."/>
            <person name="John U."/>
            <person name="Schleicher M."/>
            <person name="Eichinger L."/>
            <person name="Platzer M."/>
            <person name="Noegel A.A."/>
            <person name="Schaap P."/>
            <person name="Gloeckner G."/>
        </authorList>
    </citation>
    <scope>NUCLEOTIDE SEQUENCE [LARGE SCALE GENOMIC DNA]</scope>
    <source>
        <strain evidence="4">ATCC 26659 / Pp 5 / PN500</strain>
    </source>
</reference>